<dbReference type="InterPro" id="IPR045829">
    <property type="entry name" value="PKD_6"/>
</dbReference>
<keyword evidence="3" id="KW-1185">Reference proteome</keyword>
<dbReference type="Gene3D" id="2.60.40.10">
    <property type="entry name" value="Immunoglobulins"/>
    <property type="match status" value="1"/>
</dbReference>
<feature type="non-terminal residue" evidence="2">
    <location>
        <position position="783"/>
    </location>
</feature>
<dbReference type="RefSeq" id="WP_150417247.1">
    <property type="nucleotide sequence ID" value="NZ_VYQF01000018.1"/>
</dbReference>
<gene>
    <name evidence="2" type="ORF">FW778_22855</name>
</gene>
<name>A0A5J5IAG5_9BACT</name>
<dbReference type="InterPro" id="IPR013783">
    <property type="entry name" value="Ig-like_fold"/>
</dbReference>
<evidence type="ECO:0000313" key="3">
    <source>
        <dbReference type="Proteomes" id="UP000326903"/>
    </source>
</evidence>
<dbReference type="Proteomes" id="UP000326903">
    <property type="component" value="Unassembled WGS sequence"/>
</dbReference>
<evidence type="ECO:0000313" key="2">
    <source>
        <dbReference type="EMBL" id="KAA9034259.1"/>
    </source>
</evidence>
<protein>
    <recommendedName>
        <fullName evidence="1">PKD-like domain-containing protein</fullName>
    </recommendedName>
</protein>
<organism evidence="2 3">
    <name type="scientific">Ginsengibacter hankyongi</name>
    <dbReference type="NCBI Taxonomy" id="2607284"/>
    <lineage>
        <taxon>Bacteria</taxon>
        <taxon>Pseudomonadati</taxon>
        <taxon>Bacteroidota</taxon>
        <taxon>Chitinophagia</taxon>
        <taxon>Chitinophagales</taxon>
        <taxon>Chitinophagaceae</taxon>
        <taxon>Ginsengibacter</taxon>
    </lineage>
</organism>
<dbReference type="AlphaFoldDB" id="A0A5J5IAG5"/>
<reference evidence="2 3" key="1">
    <citation type="submission" date="2019-09" db="EMBL/GenBank/DDBJ databases">
        <title>Draft genome sequence of Ginsengibacter sp. BR5-29.</title>
        <authorList>
            <person name="Im W.-T."/>
        </authorList>
    </citation>
    <scope>NUCLEOTIDE SEQUENCE [LARGE SCALE GENOMIC DNA]</scope>
    <source>
        <strain evidence="2 3">BR5-29</strain>
    </source>
</reference>
<dbReference type="EMBL" id="VYQF01000018">
    <property type="protein sequence ID" value="KAA9034259.1"/>
    <property type="molecule type" value="Genomic_DNA"/>
</dbReference>
<evidence type="ECO:0000259" key="1">
    <source>
        <dbReference type="Pfam" id="PF19408"/>
    </source>
</evidence>
<comment type="caution">
    <text evidence="2">The sequence shown here is derived from an EMBL/GenBank/DDBJ whole genome shotgun (WGS) entry which is preliminary data.</text>
</comment>
<sequence length="783" mass="76848">MKEFYLSTLHTANLKTKGIAMMLGLCVFLLGIMPGRTNAQSISVTNVTTTPVCAGSNITITFTVINGAGVSNYFNGSTNYQVYLSDGSGNNFAATGGTFTVPGTYDATDGGKTSGLTATFTIPAGSTSSSGYKIAIGSAFPGVLVPSTGGSGASNAFTVNALMTPTVTANADASNTFCADQPITFSATPINAGTYQWQIDGLDYGSASTSNVISFPSGAIQNGHKVRVVLTSNEVCASPQTITSSYVTVTVYALPTVNAGGAIAAICQSGTSVALGGSFGGGATGAIWSDGGAGGTFANNGGSTPNTATYTASSTYSGTVTLTLTSTGSSCGTASASKPITVNPILVPSVTVTSTSNNICTNGSTTFTATPTNGGSPANYQWQLNGANVGTNSSTYMASGLSAGNYTVKVIMTSTAACAPPTPVSVTTSLTVYSGAPGGWSGNSNITVNPSSSICPPATVTLSAPSGASNVQYYKWTVPTGWTIISGDSTATVSVSIDASSPQGSITSSQLKVLAVNPCGSEEADPASGNNGIKVSSFLGVTTSPTTASVCKNGTLTLTGTLTGSATSGNWTASGGTISNQVTNNNIVTATFTPSITSGPASATITTNTGTGGKNGTCNTSASAIVSITVDPLPTATAGGMTTICSNGTATVSGATATNGTILWTTSNGGGTISNATTLTPTYNAVAADAGKAIVLTMTVTSNNSCGSSAKATATYTVNVDPLPTAAAGGSTTICSNGTATVSGATATNGTILWTTSNGGGTISNATTLTPTYNAVAADAGKA</sequence>
<dbReference type="Pfam" id="PF19408">
    <property type="entry name" value="PKD_6"/>
    <property type="match status" value="1"/>
</dbReference>
<accession>A0A5J5IAG5</accession>
<feature type="domain" description="PKD-like" evidence="1">
    <location>
        <begin position="451"/>
        <end position="524"/>
    </location>
</feature>
<proteinExistence type="predicted"/>